<dbReference type="AlphaFoldDB" id="A0A9P6DSR4"/>
<reference evidence="1" key="1">
    <citation type="journal article" date="2020" name="Nat. Commun.">
        <title>Large-scale genome sequencing of mycorrhizal fungi provides insights into the early evolution of symbiotic traits.</title>
        <authorList>
            <person name="Miyauchi S."/>
            <person name="Kiss E."/>
            <person name="Kuo A."/>
            <person name="Drula E."/>
            <person name="Kohler A."/>
            <person name="Sanchez-Garcia M."/>
            <person name="Morin E."/>
            <person name="Andreopoulos B."/>
            <person name="Barry K.W."/>
            <person name="Bonito G."/>
            <person name="Buee M."/>
            <person name="Carver A."/>
            <person name="Chen C."/>
            <person name="Cichocki N."/>
            <person name="Clum A."/>
            <person name="Culley D."/>
            <person name="Crous P.W."/>
            <person name="Fauchery L."/>
            <person name="Girlanda M."/>
            <person name="Hayes R.D."/>
            <person name="Keri Z."/>
            <person name="LaButti K."/>
            <person name="Lipzen A."/>
            <person name="Lombard V."/>
            <person name="Magnuson J."/>
            <person name="Maillard F."/>
            <person name="Murat C."/>
            <person name="Nolan M."/>
            <person name="Ohm R.A."/>
            <person name="Pangilinan J."/>
            <person name="Pereira M.F."/>
            <person name="Perotto S."/>
            <person name="Peter M."/>
            <person name="Pfister S."/>
            <person name="Riley R."/>
            <person name="Sitrit Y."/>
            <person name="Stielow J.B."/>
            <person name="Szollosi G."/>
            <person name="Zifcakova L."/>
            <person name="Stursova M."/>
            <person name="Spatafora J.W."/>
            <person name="Tedersoo L."/>
            <person name="Vaario L.M."/>
            <person name="Yamada A."/>
            <person name="Yan M."/>
            <person name="Wang P."/>
            <person name="Xu J."/>
            <person name="Bruns T."/>
            <person name="Baldrian P."/>
            <person name="Vilgalys R."/>
            <person name="Dunand C."/>
            <person name="Henrissat B."/>
            <person name="Grigoriev I.V."/>
            <person name="Hibbett D."/>
            <person name="Nagy L.G."/>
            <person name="Martin F.M."/>
        </authorList>
    </citation>
    <scope>NUCLEOTIDE SEQUENCE</scope>
    <source>
        <strain evidence="1">UP504</strain>
    </source>
</reference>
<comment type="caution">
    <text evidence="1">The sequence shown here is derived from an EMBL/GenBank/DDBJ whole genome shotgun (WGS) entry which is preliminary data.</text>
</comment>
<protein>
    <submittedName>
        <fullName evidence="1">Uncharacterized protein</fullName>
    </submittedName>
</protein>
<keyword evidence="2" id="KW-1185">Reference proteome</keyword>
<proteinExistence type="predicted"/>
<organism evidence="1 2">
    <name type="scientific">Hydnum rufescens UP504</name>
    <dbReference type="NCBI Taxonomy" id="1448309"/>
    <lineage>
        <taxon>Eukaryota</taxon>
        <taxon>Fungi</taxon>
        <taxon>Dikarya</taxon>
        <taxon>Basidiomycota</taxon>
        <taxon>Agaricomycotina</taxon>
        <taxon>Agaricomycetes</taxon>
        <taxon>Cantharellales</taxon>
        <taxon>Hydnaceae</taxon>
        <taxon>Hydnum</taxon>
    </lineage>
</organism>
<name>A0A9P6DSR4_9AGAM</name>
<sequence>MSACYIPPSQTQYFPLCPVYPTLAINLNLLHFTSTVFKVEQPNIHSWTMSLEIFL</sequence>
<evidence type="ECO:0000313" key="1">
    <source>
        <dbReference type="EMBL" id="KAF9508870.1"/>
    </source>
</evidence>
<accession>A0A9P6DSR4</accession>
<gene>
    <name evidence="1" type="ORF">BS47DRAFT_1302198</name>
</gene>
<dbReference type="EMBL" id="MU129048">
    <property type="protein sequence ID" value="KAF9508870.1"/>
    <property type="molecule type" value="Genomic_DNA"/>
</dbReference>
<dbReference type="Proteomes" id="UP000886523">
    <property type="component" value="Unassembled WGS sequence"/>
</dbReference>
<evidence type="ECO:0000313" key="2">
    <source>
        <dbReference type="Proteomes" id="UP000886523"/>
    </source>
</evidence>